<dbReference type="Proteomes" id="UP000789525">
    <property type="component" value="Unassembled WGS sequence"/>
</dbReference>
<keyword evidence="2" id="KW-1185">Reference proteome</keyword>
<sequence>MLDGFSEGLHNTECNVLNKYLNSNSYLTRHRPRFAKAPTLQYRRVGSIVPSTPPSEPLEDPDKTNVRRGRPRVIKGLDPKSGDAVSLPADLAESIIWLPEENLVVKDSSLPPEEMIQEALANLLVSFHPKTQHRATYTTSAGPPIEPIVTLYCPIEGGTYVIDATVQELARRTNSDVLILDALDILAGEWAAASLQLPSNPLQLGEFQHPQPTQRPEDSDDDVEVGSIGQLMEGVQIGGGRPPFGISIRTRKVNSGSGNSNKKAFFQELVNLQRTEDEPTSNTIEPTRPRLIYCRDMHLLSDTLPHWYPQFVEAVRSRRQGPMSRPLSPILNPTVIVLGVSPSIITPRTSTSSPSDSSGLVNLMMNRNRLLPRNSINSPSAPKVFEWDESPAAQRARDRRLHERLSNWEKYDASVFYPELPNLSAANADSDSAKSVATRGLMSLFVAIPEGGSGPPTLSPAVPAEDRSRERGNDHPRVRDPALEVSTRIQQRLQANQINMRTAVGGIGAPEKYLGDSQASSDPEDVRMHSMFLDWSQRVETWQRVKAIADRSMGSFVADKLKGLNDAKKLGLEPTP</sequence>
<feature type="non-terminal residue" evidence="1">
    <location>
        <position position="576"/>
    </location>
</feature>
<gene>
    <name evidence="1" type="ORF">ACOLOM_LOCUS3491</name>
</gene>
<dbReference type="EMBL" id="CAJVPT010005171">
    <property type="protein sequence ID" value="CAG8517234.1"/>
    <property type="molecule type" value="Genomic_DNA"/>
</dbReference>
<protein>
    <submittedName>
        <fullName evidence="1">4108_t:CDS:1</fullName>
    </submittedName>
</protein>
<organism evidence="1 2">
    <name type="scientific">Acaulospora colombiana</name>
    <dbReference type="NCBI Taxonomy" id="27376"/>
    <lineage>
        <taxon>Eukaryota</taxon>
        <taxon>Fungi</taxon>
        <taxon>Fungi incertae sedis</taxon>
        <taxon>Mucoromycota</taxon>
        <taxon>Glomeromycotina</taxon>
        <taxon>Glomeromycetes</taxon>
        <taxon>Diversisporales</taxon>
        <taxon>Acaulosporaceae</taxon>
        <taxon>Acaulospora</taxon>
    </lineage>
</organism>
<evidence type="ECO:0000313" key="2">
    <source>
        <dbReference type="Proteomes" id="UP000789525"/>
    </source>
</evidence>
<proteinExistence type="predicted"/>
<name>A0ACA9L8V0_9GLOM</name>
<comment type="caution">
    <text evidence="1">The sequence shown here is derived from an EMBL/GenBank/DDBJ whole genome shotgun (WGS) entry which is preliminary data.</text>
</comment>
<reference evidence="1" key="1">
    <citation type="submission" date="2021-06" db="EMBL/GenBank/DDBJ databases">
        <authorList>
            <person name="Kallberg Y."/>
            <person name="Tangrot J."/>
            <person name="Rosling A."/>
        </authorList>
    </citation>
    <scope>NUCLEOTIDE SEQUENCE</scope>
    <source>
        <strain evidence="1">CL356</strain>
    </source>
</reference>
<accession>A0ACA9L8V0</accession>
<evidence type="ECO:0000313" key="1">
    <source>
        <dbReference type="EMBL" id="CAG8517234.1"/>
    </source>
</evidence>